<dbReference type="RefSeq" id="WP_255844713.1">
    <property type="nucleotide sequence ID" value="NZ_CP094358.1"/>
</dbReference>
<dbReference type="Proteomes" id="UP000831290">
    <property type="component" value="Chromosome"/>
</dbReference>
<dbReference type="InterPro" id="IPR019302">
    <property type="entry name" value="CAP12/PCTIR_TIR_dom"/>
</dbReference>
<evidence type="ECO:0000259" key="1">
    <source>
        <dbReference type="Pfam" id="PF10137"/>
    </source>
</evidence>
<gene>
    <name evidence="2" type="ORF">MQE35_04080</name>
</gene>
<dbReference type="PIRSF" id="PIRSF032620">
    <property type="entry name" value="UCP032620"/>
    <property type="match status" value="1"/>
</dbReference>
<organism evidence="2 3">
    <name type="scientific">Abyssalbus ytuae</name>
    <dbReference type="NCBI Taxonomy" id="2926907"/>
    <lineage>
        <taxon>Bacteria</taxon>
        <taxon>Pseudomonadati</taxon>
        <taxon>Bacteroidota</taxon>
        <taxon>Flavobacteriia</taxon>
        <taxon>Flavobacteriales</taxon>
        <taxon>Flavobacteriaceae</taxon>
        <taxon>Abyssalbus</taxon>
    </lineage>
</organism>
<reference evidence="2" key="1">
    <citation type="submission" date="2022-03" db="EMBL/GenBank/DDBJ databases">
        <title>Description of Abyssus ytuae gen. nov., sp. nov., a novel member of the family Flavobacteriaceae isolated from the sediment of Mariana Trench.</title>
        <authorList>
            <person name="Zhang J."/>
            <person name="Xu X."/>
        </authorList>
    </citation>
    <scope>NUCLEOTIDE SEQUENCE</scope>
    <source>
        <strain evidence="2">MT3330</strain>
    </source>
</reference>
<evidence type="ECO:0000313" key="3">
    <source>
        <dbReference type="Proteomes" id="UP000831290"/>
    </source>
</evidence>
<name>A0A9E7D433_9FLAO</name>
<dbReference type="InterPro" id="IPR014571">
    <property type="entry name" value="UCP032620"/>
</dbReference>
<keyword evidence="3" id="KW-1185">Reference proteome</keyword>
<proteinExistence type="predicted"/>
<dbReference type="GO" id="GO:0050135">
    <property type="term" value="F:NADP+ nucleosidase activity"/>
    <property type="evidence" value="ECO:0007669"/>
    <property type="project" value="InterPro"/>
</dbReference>
<accession>A0A9E7D433</accession>
<sequence>MEKRTTKATKPPEPTQLIILKEKFKSELLERIAKGEEILRKDIQTNKDFKQLQSDYSSWHDYNLELLKQSFNEPYNEYRKSYSYTGNWSGMILRSGRTSSTQALKDLTNKFNSKINNLKKLVQKIDLLKSTEVEAANDDSHDEQKLEKSQVFIVHGHDDLTKLETARFIEKLGFKPIILHEQASLGNTIIEKIENYSNVGFGVVLYTPCDTGFKKGNETDLRDRARQNVVFEHGYLIGKIGRKNVAALVKGDVETPNDISGVVYISMNKDWKLDLAKELRSSGYPLDMNKVI</sequence>
<evidence type="ECO:0000313" key="2">
    <source>
        <dbReference type="EMBL" id="UOB18474.1"/>
    </source>
</evidence>
<protein>
    <submittedName>
        <fullName evidence="2">Nucleotide-binding protein</fullName>
    </submittedName>
</protein>
<feature type="domain" description="CD-NTase-associated protein 12/Pycsar effector protein TIR" evidence="1">
    <location>
        <begin position="150"/>
        <end position="268"/>
    </location>
</feature>
<dbReference type="KEGG" id="fbm:MQE35_04080"/>
<dbReference type="AlphaFoldDB" id="A0A9E7D433"/>
<dbReference type="Pfam" id="PF10137">
    <property type="entry name" value="CAP12-PCTIR_TIR"/>
    <property type="match status" value="1"/>
</dbReference>
<dbReference type="EMBL" id="CP094358">
    <property type="protein sequence ID" value="UOB18474.1"/>
    <property type="molecule type" value="Genomic_DNA"/>
</dbReference>